<feature type="signal peptide" evidence="1">
    <location>
        <begin position="1"/>
        <end position="21"/>
    </location>
</feature>
<reference evidence="2 3" key="1">
    <citation type="submission" date="2022-05" db="EMBL/GenBank/DDBJ databases">
        <title>Complete sequence of strain NY11312.</title>
        <authorList>
            <person name="Zhou D."/>
        </authorList>
    </citation>
    <scope>NUCLEOTIDE SEQUENCE [LARGE SCALE GENOMIC DNA]</scope>
    <source>
        <strain evidence="2 3">NY11312</strain>
        <plasmid evidence="2 3">pNY11312-NR</plasmid>
    </source>
</reference>
<name>A0ABY7N8F4_ALCFA</name>
<organism evidence="2 3">
    <name type="scientific">Alcaligenes faecalis</name>
    <dbReference type="NCBI Taxonomy" id="511"/>
    <lineage>
        <taxon>Bacteria</taxon>
        <taxon>Pseudomonadati</taxon>
        <taxon>Pseudomonadota</taxon>
        <taxon>Betaproteobacteria</taxon>
        <taxon>Burkholderiales</taxon>
        <taxon>Alcaligenaceae</taxon>
        <taxon>Alcaligenes</taxon>
    </lineage>
</organism>
<evidence type="ECO:0000313" key="2">
    <source>
        <dbReference type="EMBL" id="WBM40423.1"/>
    </source>
</evidence>
<keyword evidence="1" id="KW-0732">Signal</keyword>
<sequence length="180" mass="18883">MKIKNLLSIIAVAAIAQGAFAAEIDAVTLSHDGRILRAQGAPAAVQVAAFSSTAPDSVPATCKVFDMAGFLNRDDAKPALPVVEGVPYGSRLVSAWHEAAGIVGRAPDSMFFCMTKDGERMFGEGTSFNPSYEYRKAAGAAPERGQIVSVIGGSVVIGVVFWNPVTPVAESKYVSMNFGR</sequence>
<evidence type="ECO:0000313" key="3">
    <source>
        <dbReference type="Proteomes" id="UP001211866"/>
    </source>
</evidence>
<geneLocation type="plasmid" evidence="2 3">
    <name>pNY11312-NR</name>
</geneLocation>
<dbReference type="EMBL" id="CP096917">
    <property type="protein sequence ID" value="WBM40423.1"/>
    <property type="molecule type" value="Genomic_DNA"/>
</dbReference>
<protein>
    <submittedName>
        <fullName evidence="2">Uncharacterized protein</fullName>
    </submittedName>
</protein>
<proteinExistence type="predicted"/>
<dbReference type="RefSeq" id="WP_270120454.1">
    <property type="nucleotide sequence ID" value="NZ_CP096917.1"/>
</dbReference>
<feature type="chain" id="PRO_5045386951" evidence="1">
    <location>
        <begin position="22"/>
        <end position="180"/>
    </location>
</feature>
<gene>
    <name evidence="2" type="ORF">M2J83_21200</name>
</gene>
<keyword evidence="2" id="KW-0614">Plasmid</keyword>
<dbReference type="Proteomes" id="UP001211866">
    <property type="component" value="Plasmid pNY11312-NR"/>
</dbReference>
<keyword evidence="3" id="KW-1185">Reference proteome</keyword>
<accession>A0ABY7N8F4</accession>
<evidence type="ECO:0000256" key="1">
    <source>
        <dbReference type="SAM" id="SignalP"/>
    </source>
</evidence>